<accession>E8M5L9</accession>
<evidence type="ECO:0000313" key="8">
    <source>
        <dbReference type="EMBL" id="EGA70812.1"/>
    </source>
</evidence>
<feature type="binding site" evidence="6">
    <location>
        <position position="189"/>
    </location>
    <ligand>
        <name>molybdate</name>
        <dbReference type="ChEBI" id="CHEBI:36264"/>
    </ligand>
</feature>
<feature type="chain" id="PRO_5003224724" evidence="7">
    <location>
        <begin position="22"/>
        <end position="255"/>
    </location>
</feature>
<dbReference type="GeneID" id="95568908"/>
<dbReference type="Pfam" id="PF13531">
    <property type="entry name" value="SBP_bac_11"/>
    <property type="match status" value="1"/>
</dbReference>
<evidence type="ECO:0000256" key="5">
    <source>
        <dbReference type="ARBA" id="ARBA00062515"/>
    </source>
</evidence>
<evidence type="ECO:0000256" key="6">
    <source>
        <dbReference type="PIRSR" id="PIRSR004846-1"/>
    </source>
</evidence>
<reference evidence="8 9" key="1">
    <citation type="journal article" date="2012" name="Int. J. Syst. Evol. Microbiol.">
        <title>Vibrio caribbeanicus sp. nov., isolated from the marine sponge Scleritoderma cyanea.</title>
        <authorList>
            <person name="Hoffmann M."/>
            <person name="Monday S.R."/>
            <person name="Allard M.W."/>
            <person name="Strain E.A."/>
            <person name="Whittaker P."/>
            <person name="Naum M."/>
            <person name="McCarthy P.J."/>
            <person name="Lopez J.V."/>
            <person name="Fischer M."/>
            <person name="Brown E.W."/>
        </authorList>
    </citation>
    <scope>NUCLEOTIDE SEQUENCE [LARGE SCALE GENOMIC DNA]</scope>
    <source>
        <strain evidence="9">DSMZ 21326</strain>
    </source>
</reference>
<dbReference type="Gene3D" id="3.40.190.10">
    <property type="entry name" value="Periplasmic binding protein-like II"/>
    <property type="match status" value="2"/>
</dbReference>
<dbReference type="PANTHER" id="PTHR30632">
    <property type="entry name" value="MOLYBDATE-BINDING PERIPLASMIC PROTEIN"/>
    <property type="match status" value="1"/>
</dbReference>
<sequence length="255" mass="27541">MKLTHSLLCAVIALSPLSVSAKEKLRVYAASSLTNVVNELASQFESQHGIDVTTVFAGSSSLARQLTNGAPADLFISANEKWMTYLVESNVVAGDAVTNLVENKLVLVAPTGSAESFELTDSSQWQRALGKGRLAIGMPNAVPAGIYAKQSLEHMGVWSLLNKQLAPTNNVRIALTLVERQEAPLAVVYQTDAMLSDKVVTLAVFPEQTHDPIVYPLATLNEKEATLEFARYLRSESAIKVFGKYGFDSGNVRAD</sequence>
<evidence type="ECO:0000256" key="1">
    <source>
        <dbReference type="ARBA" id="ARBA00009175"/>
    </source>
</evidence>
<evidence type="ECO:0000256" key="2">
    <source>
        <dbReference type="ARBA" id="ARBA00022505"/>
    </source>
</evidence>
<feature type="signal peptide" evidence="7">
    <location>
        <begin position="1"/>
        <end position="21"/>
    </location>
</feature>
<dbReference type="InterPro" id="IPR005950">
    <property type="entry name" value="ModA"/>
</dbReference>
<dbReference type="Proteomes" id="UP000006228">
    <property type="component" value="Unassembled WGS sequence"/>
</dbReference>
<evidence type="ECO:0000256" key="7">
    <source>
        <dbReference type="SAM" id="SignalP"/>
    </source>
</evidence>
<evidence type="ECO:0000256" key="3">
    <source>
        <dbReference type="ARBA" id="ARBA00022723"/>
    </source>
</evidence>
<comment type="subunit">
    <text evidence="5">The complex is composed of two ATP-binding proteins (ModC), two transmembrane proteins (ModB) and a solute-binding protein (ModA).</text>
</comment>
<dbReference type="GO" id="GO:0015689">
    <property type="term" value="P:molybdate ion transport"/>
    <property type="evidence" value="ECO:0007669"/>
    <property type="project" value="InterPro"/>
</dbReference>
<dbReference type="AlphaFoldDB" id="E8M5L9"/>
<dbReference type="GO" id="GO:1901359">
    <property type="term" value="F:tungstate binding"/>
    <property type="evidence" value="ECO:0007669"/>
    <property type="project" value="UniProtKB-ARBA"/>
</dbReference>
<dbReference type="PIRSF" id="PIRSF004846">
    <property type="entry name" value="ModA"/>
    <property type="match status" value="1"/>
</dbReference>
<name>E8M5L9_PHOS4</name>
<keyword evidence="4 7" id="KW-0732">Signal</keyword>
<feature type="binding site" evidence="6">
    <location>
        <position position="144"/>
    </location>
    <ligand>
        <name>molybdate</name>
        <dbReference type="ChEBI" id="CHEBI:36264"/>
    </ligand>
</feature>
<gene>
    <name evidence="8" type="ORF">VISI1226_01765</name>
</gene>
<proteinExistence type="inferred from homology"/>
<dbReference type="FunFam" id="3.40.190.10:FF:000035">
    <property type="entry name" value="Molybdate ABC transporter substrate-binding protein"/>
    <property type="match status" value="1"/>
</dbReference>
<dbReference type="GO" id="GO:0046872">
    <property type="term" value="F:metal ion binding"/>
    <property type="evidence" value="ECO:0007669"/>
    <property type="project" value="UniProtKB-KW"/>
</dbReference>
<feature type="binding site" evidence="6">
    <location>
        <position position="171"/>
    </location>
    <ligand>
        <name>molybdate</name>
        <dbReference type="ChEBI" id="CHEBI:36264"/>
    </ligand>
</feature>
<dbReference type="GO" id="GO:0030973">
    <property type="term" value="F:molybdate ion binding"/>
    <property type="evidence" value="ECO:0007669"/>
    <property type="project" value="TreeGrafter"/>
</dbReference>
<comment type="similarity">
    <text evidence="1">Belongs to the bacterial solute-binding protein ModA family.</text>
</comment>
<dbReference type="eggNOG" id="COG0725">
    <property type="taxonomic scope" value="Bacteria"/>
</dbReference>
<dbReference type="SUPFAM" id="SSF53850">
    <property type="entry name" value="Periplasmic binding protein-like II"/>
    <property type="match status" value="1"/>
</dbReference>
<keyword evidence="3 6" id="KW-0479">Metal-binding</keyword>
<dbReference type="EMBL" id="AEVT01000056">
    <property type="protein sequence ID" value="EGA70812.1"/>
    <property type="molecule type" value="Genomic_DNA"/>
</dbReference>
<dbReference type="NCBIfam" id="TIGR01256">
    <property type="entry name" value="modA"/>
    <property type="match status" value="1"/>
</dbReference>
<dbReference type="RefSeq" id="WP_008076107.1">
    <property type="nucleotide sequence ID" value="NZ_AEVT01000056.1"/>
</dbReference>
<dbReference type="NCBIfam" id="NF007958">
    <property type="entry name" value="PRK10677.1"/>
    <property type="match status" value="1"/>
</dbReference>
<dbReference type="InterPro" id="IPR050682">
    <property type="entry name" value="ModA/WtpA"/>
</dbReference>
<dbReference type="OrthoDB" id="9785015at2"/>
<dbReference type="PANTHER" id="PTHR30632:SF17">
    <property type="entry name" value="MOLYBDATE-BINDING PROTEIN MODA"/>
    <property type="match status" value="1"/>
</dbReference>
<comment type="caution">
    <text evidence="8">The sequence shown here is derived from an EMBL/GenBank/DDBJ whole genome shotgun (WGS) entry which is preliminary data.</text>
</comment>
<evidence type="ECO:0000313" key="9">
    <source>
        <dbReference type="Proteomes" id="UP000006228"/>
    </source>
</evidence>
<protein>
    <submittedName>
        <fullName evidence="8">Molybdenum ABC transporter, periplasmic molybdenum-binding protein</fullName>
    </submittedName>
</protein>
<evidence type="ECO:0000256" key="4">
    <source>
        <dbReference type="ARBA" id="ARBA00022729"/>
    </source>
</evidence>
<dbReference type="GO" id="GO:0030288">
    <property type="term" value="C:outer membrane-bounded periplasmic space"/>
    <property type="evidence" value="ECO:0007669"/>
    <property type="project" value="TreeGrafter"/>
</dbReference>
<keyword evidence="2 6" id="KW-0500">Molybdenum</keyword>
<feature type="binding site" evidence="6">
    <location>
        <position position="32"/>
    </location>
    <ligand>
        <name>molybdate</name>
        <dbReference type="ChEBI" id="CHEBI:36264"/>
    </ligand>
</feature>
<organism evidence="8 9">
    <name type="scientific">Vibrio sinaloensis DSM 21326</name>
    <dbReference type="NCBI Taxonomy" id="945550"/>
    <lineage>
        <taxon>Bacteria</taxon>
        <taxon>Pseudomonadati</taxon>
        <taxon>Pseudomonadota</taxon>
        <taxon>Gammaproteobacteria</taxon>
        <taxon>Vibrionales</taxon>
        <taxon>Vibrionaceae</taxon>
        <taxon>Vibrio</taxon>
        <taxon>Vibrio oreintalis group</taxon>
    </lineage>
</organism>
<feature type="binding site" evidence="6">
    <location>
        <position position="59"/>
    </location>
    <ligand>
        <name>molybdate</name>
        <dbReference type="ChEBI" id="CHEBI:36264"/>
    </ligand>
</feature>